<dbReference type="EMBL" id="JBHTBJ010000007">
    <property type="protein sequence ID" value="MFC7274890.1"/>
    <property type="molecule type" value="Genomic_DNA"/>
</dbReference>
<evidence type="ECO:0000259" key="1">
    <source>
        <dbReference type="Pfam" id="PF01636"/>
    </source>
</evidence>
<keyword evidence="3" id="KW-1185">Reference proteome</keyword>
<dbReference type="Pfam" id="PF01636">
    <property type="entry name" value="APH"/>
    <property type="match status" value="1"/>
</dbReference>
<proteinExistence type="predicted"/>
<dbReference type="Gene3D" id="1.20.58.840">
    <property type="match status" value="1"/>
</dbReference>
<name>A0ABW2HQW7_9ACTN</name>
<organism evidence="2 3">
    <name type="scientific">Paractinoplanes rhizophilus</name>
    <dbReference type="NCBI Taxonomy" id="1416877"/>
    <lineage>
        <taxon>Bacteria</taxon>
        <taxon>Bacillati</taxon>
        <taxon>Actinomycetota</taxon>
        <taxon>Actinomycetes</taxon>
        <taxon>Micromonosporales</taxon>
        <taxon>Micromonosporaceae</taxon>
        <taxon>Paractinoplanes</taxon>
    </lineage>
</organism>
<comment type="caution">
    <text evidence="2">The sequence shown here is derived from an EMBL/GenBank/DDBJ whole genome shotgun (WGS) entry which is preliminary data.</text>
</comment>
<sequence length="305" mass="32074">MSDSDLVVALKAGWDIEARKIAYLPVGAGGYHWTVDGRWFLTVTADESGPLERALRTARALRRDAGLSFVVAAEPGHGGSPLWSLPSGPNLSVFPLVDGEAGSFGPHPADRDRVVDMLVALHRATPVVAAAAPPSDLRPPGGDFLRAAPTGDRWAAGPYAAAAQDLLATHAAKIEGWLARLADLAAGFGPARVVTHGEPHPGNILRTASGPRLIDWDTVRLAPPERDLWLLTGDPFAPGLDAGDAALARYADATGHRVSPAALAFYQLRWTLADVAAYARDLSRPHGPGGDAEDALGYLRGHLEG</sequence>
<protein>
    <submittedName>
        <fullName evidence="2">Phosphotransferase family protein</fullName>
    </submittedName>
</protein>
<dbReference type="InterPro" id="IPR011009">
    <property type="entry name" value="Kinase-like_dom_sf"/>
</dbReference>
<dbReference type="Proteomes" id="UP001596548">
    <property type="component" value="Unassembled WGS sequence"/>
</dbReference>
<accession>A0ABW2HQW7</accession>
<feature type="domain" description="Aminoglycoside phosphotransferase" evidence="1">
    <location>
        <begin position="33"/>
        <end position="255"/>
    </location>
</feature>
<dbReference type="RefSeq" id="WP_378967373.1">
    <property type="nucleotide sequence ID" value="NZ_JBHTBJ010000007.1"/>
</dbReference>
<dbReference type="Gene3D" id="1.10.510.10">
    <property type="entry name" value="Transferase(Phosphotransferase) domain 1"/>
    <property type="match status" value="1"/>
</dbReference>
<evidence type="ECO:0000313" key="2">
    <source>
        <dbReference type="EMBL" id="MFC7274890.1"/>
    </source>
</evidence>
<reference evidence="3" key="1">
    <citation type="journal article" date="2019" name="Int. J. Syst. Evol. Microbiol.">
        <title>The Global Catalogue of Microorganisms (GCM) 10K type strain sequencing project: providing services to taxonomists for standard genome sequencing and annotation.</title>
        <authorList>
            <consortium name="The Broad Institute Genomics Platform"/>
            <consortium name="The Broad Institute Genome Sequencing Center for Infectious Disease"/>
            <person name="Wu L."/>
            <person name="Ma J."/>
        </authorList>
    </citation>
    <scope>NUCLEOTIDE SEQUENCE [LARGE SCALE GENOMIC DNA]</scope>
    <source>
        <strain evidence="3">XZYJT-10</strain>
    </source>
</reference>
<dbReference type="SUPFAM" id="SSF56112">
    <property type="entry name" value="Protein kinase-like (PK-like)"/>
    <property type="match status" value="1"/>
</dbReference>
<gene>
    <name evidence="2" type="ORF">ACFQS1_12915</name>
</gene>
<evidence type="ECO:0000313" key="3">
    <source>
        <dbReference type="Proteomes" id="UP001596548"/>
    </source>
</evidence>
<dbReference type="InterPro" id="IPR002575">
    <property type="entry name" value="Aminoglycoside_PTrfase"/>
</dbReference>